<dbReference type="GO" id="GO:0019068">
    <property type="term" value="P:virion assembly"/>
    <property type="evidence" value="ECO:0007669"/>
    <property type="project" value="InterPro"/>
</dbReference>
<feature type="non-terminal residue" evidence="2">
    <location>
        <position position="146"/>
    </location>
</feature>
<sequence>GPIFVKVPFSPSDLVIWKQSAGAYRENPKKTARVFKMIVETQNPDRDDTQVILDTLMNPTEKDMVLRKGRERAEGDISTGVMAGNINVLFPLANPAWDPKDNNDVVLRAYQGWVTYGVQHSIPKVQNWARVYDIRQEPKESPSSFL</sequence>
<dbReference type="SUPFAM" id="SSF47943">
    <property type="entry name" value="Retrovirus capsid protein, N-terminal core domain"/>
    <property type="match status" value="1"/>
</dbReference>
<organism evidence="2 3">
    <name type="scientific">Dryobates pubescens</name>
    <name type="common">Downy woodpecker</name>
    <name type="synonym">Picoides pubescens</name>
    <dbReference type="NCBI Taxonomy" id="118200"/>
    <lineage>
        <taxon>Eukaryota</taxon>
        <taxon>Metazoa</taxon>
        <taxon>Chordata</taxon>
        <taxon>Craniata</taxon>
        <taxon>Vertebrata</taxon>
        <taxon>Euteleostomi</taxon>
        <taxon>Archelosauria</taxon>
        <taxon>Archosauria</taxon>
        <taxon>Dinosauria</taxon>
        <taxon>Saurischia</taxon>
        <taxon>Theropoda</taxon>
        <taxon>Coelurosauria</taxon>
        <taxon>Aves</taxon>
        <taxon>Neognathae</taxon>
        <taxon>Neoaves</taxon>
        <taxon>Telluraves</taxon>
        <taxon>Coraciimorphae</taxon>
        <taxon>Piciformes</taxon>
        <taxon>Picidae</taxon>
        <taxon>Dryobates</taxon>
    </lineage>
</organism>
<accession>A0A093G7C9</accession>
<proteinExistence type="predicted"/>
<feature type="non-terminal residue" evidence="2">
    <location>
        <position position="1"/>
    </location>
</feature>
<dbReference type="AlphaFoldDB" id="A0A093G7C9"/>
<protein>
    <recommendedName>
        <fullName evidence="1">Core shell protein Gag P30 domain-containing protein</fullName>
    </recommendedName>
</protein>
<evidence type="ECO:0000313" key="3">
    <source>
        <dbReference type="Proteomes" id="UP000053875"/>
    </source>
</evidence>
<dbReference type="STRING" id="118200.A0A093G7C9"/>
<dbReference type="InterPro" id="IPR003036">
    <property type="entry name" value="Gag_P30"/>
</dbReference>
<dbReference type="InterPro" id="IPR008919">
    <property type="entry name" value="Retrov_capsid_N"/>
</dbReference>
<dbReference type="Proteomes" id="UP000053875">
    <property type="component" value="Unassembled WGS sequence"/>
</dbReference>
<name>A0A093G7C9_DRYPU</name>
<dbReference type="Gene3D" id="1.10.375.10">
    <property type="entry name" value="Human Immunodeficiency Virus Type 1 Capsid Protein"/>
    <property type="match status" value="1"/>
</dbReference>
<gene>
    <name evidence="2" type="ORF">N307_13404</name>
</gene>
<dbReference type="EMBL" id="KL214982">
    <property type="protein sequence ID" value="KFV62712.1"/>
    <property type="molecule type" value="Genomic_DNA"/>
</dbReference>
<dbReference type="Pfam" id="PF02093">
    <property type="entry name" value="Gag_p30"/>
    <property type="match status" value="1"/>
</dbReference>
<reference evidence="2 3" key="1">
    <citation type="submission" date="2014-04" db="EMBL/GenBank/DDBJ databases">
        <title>Genome evolution of avian class.</title>
        <authorList>
            <person name="Zhang G."/>
            <person name="Li C."/>
        </authorList>
    </citation>
    <scope>NUCLEOTIDE SEQUENCE [LARGE SCALE GENOMIC DNA]</scope>
    <source>
        <strain evidence="2">BGI_N307</strain>
    </source>
</reference>
<dbReference type="PANTHER" id="PTHR33166">
    <property type="entry name" value="GAG_P30 DOMAIN-CONTAINING PROTEIN"/>
    <property type="match status" value="1"/>
</dbReference>
<keyword evidence="3" id="KW-1185">Reference proteome</keyword>
<feature type="domain" description="Core shell protein Gag P30" evidence="1">
    <location>
        <begin position="12"/>
        <end position="146"/>
    </location>
</feature>
<evidence type="ECO:0000259" key="1">
    <source>
        <dbReference type="Pfam" id="PF02093"/>
    </source>
</evidence>
<dbReference type="InterPro" id="IPR050462">
    <property type="entry name" value="Retroviral_Gag-Pol_poly"/>
</dbReference>
<evidence type="ECO:0000313" key="2">
    <source>
        <dbReference type="EMBL" id="KFV62712.1"/>
    </source>
</evidence>